<feature type="transmembrane region" description="Helical" evidence="1">
    <location>
        <begin position="198"/>
        <end position="216"/>
    </location>
</feature>
<proteinExistence type="predicted"/>
<accession>A0A843U4Q2</accession>
<protein>
    <submittedName>
        <fullName evidence="2">Uncharacterized protein</fullName>
    </submittedName>
</protein>
<sequence length="240" mass="25584">MACGGVTVPVGASGVSVARLCVGVCPRAGFALRTFRVFRGTVPGGSGGGSPRTGLCCFCSFACCSVLSDGLCCLVVGLCILVKVLPRIALCRFWWRFFPRVLRVCFGPPLCCPCDSKCVVWLGRILVRFSQDSSWRFLVEVLPKAASCCFCCCCSLSVEMSCLCLGIAGQGVVRLAVLLAVVLASLSHRSFPSFLGRAGGLCVSSLLGWSALFLHLTCSRRWWSAWFCCSAPPVRPVLGT</sequence>
<name>A0A843U4Q2_COLES</name>
<keyword evidence="1" id="KW-0472">Membrane</keyword>
<dbReference type="Proteomes" id="UP000652761">
    <property type="component" value="Unassembled WGS sequence"/>
</dbReference>
<feature type="transmembrane region" description="Helical" evidence="1">
    <location>
        <begin position="165"/>
        <end position="186"/>
    </location>
</feature>
<organism evidence="2 3">
    <name type="scientific">Colocasia esculenta</name>
    <name type="common">Wild taro</name>
    <name type="synonym">Arum esculentum</name>
    <dbReference type="NCBI Taxonomy" id="4460"/>
    <lineage>
        <taxon>Eukaryota</taxon>
        <taxon>Viridiplantae</taxon>
        <taxon>Streptophyta</taxon>
        <taxon>Embryophyta</taxon>
        <taxon>Tracheophyta</taxon>
        <taxon>Spermatophyta</taxon>
        <taxon>Magnoliopsida</taxon>
        <taxon>Liliopsida</taxon>
        <taxon>Araceae</taxon>
        <taxon>Aroideae</taxon>
        <taxon>Colocasieae</taxon>
        <taxon>Colocasia</taxon>
    </lineage>
</organism>
<keyword evidence="3" id="KW-1185">Reference proteome</keyword>
<dbReference type="EMBL" id="NMUH01000341">
    <property type="protein sequence ID" value="MQL77276.1"/>
    <property type="molecule type" value="Genomic_DNA"/>
</dbReference>
<gene>
    <name evidence="2" type="ORF">Taro_009669</name>
</gene>
<evidence type="ECO:0000313" key="3">
    <source>
        <dbReference type="Proteomes" id="UP000652761"/>
    </source>
</evidence>
<evidence type="ECO:0000256" key="1">
    <source>
        <dbReference type="SAM" id="Phobius"/>
    </source>
</evidence>
<keyword evidence="1" id="KW-0812">Transmembrane</keyword>
<evidence type="ECO:0000313" key="2">
    <source>
        <dbReference type="EMBL" id="MQL77276.1"/>
    </source>
</evidence>
<reference evidence="2" key="1">
    <citation type="submission" date="2017-07" db="EMBL/GenBank/DDBJ databases">
        <title>Taro Niue Genome Assembly and Annotation.</title>
        <authorList>
            <person name="Atibalentja N."/>
            <person name="Keating K."/>
            <person name="Fields C.J."/>
        </authorList>
    </citation>
    <scope>NUCLEOTIDE SEQUENCE</scope>
    <source>
        <strain evidence="2">Niue_2</strain>
        <tissue evidence="2">Leaf</tissue>
    </source>
</reference>
<comment type="caution">
    <text evidence="2">The sequence shown here is derived from an EMBL/GenBank/DDBJ whole genome shotgun (WGS) entry which is preliminary data.</text>
</comment>
<keyword evidence="1" id="KW-1133">Transmembrane helix</keyword>
<dbReference type="AlphaFoldDB" id="A0A843U4Q2"/>